<reference evidence="2 3" key="1">
    <citation type="submission" date="2019-08" db="EMBL/GenBank/DDBJ databases">
        <title>Pelomicrobium methylotrophicum gen. nov., sp. nov. a moderately thermophilic, facultatively anaerobic, lithoautotrophic and methylotrophic bacterium isolated from a terrestrial mud volcano.</title>
        <authorList>
            <person name="Slobodkina G.B."/>
            <person name="Merkel A.Y."/>
            <person name="Slobodkin A.I."/>
        </authorList>
    </citation>
    <scope>NUCLEOTIDE SEQUENCE [LARGE SCALE GENOMIC DNA]</scope>
    <source>
        <strain evidence="2 3">SM250</strain>
    </source>
</reference>
<dbReference type="Proteomes" id="UP000321201">
    <property type="component" value="Unassembled WGS sequence"/>
</dbReference>
<protein>
    <submittedName>
        <fullName evidence="2">DUF1269 domain-containing protein</fullName>
    </submittedName>
</protein>
<keyword evidence="1" id="KW-0812">Transmembrane</keyword>
<evidence type="ECO:0000313" key="2">
    <source>
        <dbReference type="EMBL" id="TXF13183.1"/>
    </source>
</evidence>
<sequence length="170" mass="18718">MRRRLYFVLPDVASARRMLDDLLLARIEERHIRFLAKRGILLPDMPEATVFQKTDLVHGAELGMAIGGMAGVLGGLIVVFFPPEGVSLQLVTILLSALLGALFGAWVASLAASAVPNSRLKAFEKDIEEGKVLMIVDVPFRRTHEIMELVHRTHPEASDHGVEPTFPAFP</sequence>
<comment type="caution">
    <text evidence="2">The sequence shown here is derived from an EMBL/GenBank/DDBJ whole genome shotgun (WGS) entry which is preliminary data.</text>
</comment>
<keyword evidence="1" id="KW-1133">Transmembrane helix</keyword>
<name>A0A5C7EXM8_9PROT</name>
<dbReference type="AlphaFoldDB" id="A0A5C7EXM8"/>
<evidence type="ECO:0000313" key="3">
    <source>
        <dbReference type="Proteomes" id="UP000321201"/>
    </source>
</evidence>
<dbReference type="OrthoDB" id="8775484at2"/>
<keyword evidence="3" id="KW-1185">Reference proteome</keyword>
<evidence type="ECO:0000256" key="1">
    <source>
        <dbReference type="SAM" id="Phobius"/>
    </source>
</evidence>
<gene>
    <name evidence="2" type="ORF">FR698_03710</name>
</gene>
<accession>A0A5C7EXM8</accession>
<proteinExistence type="predicted"/>
<dbReference type="InParanoid" id="A0A5C7EXM8"/>
<organism evidence="2 3">
    <name type="scientific">Pelomicrobium methylotrophicum</name>
    <dbReference type="NCBI Taxonomy" id="2602750"/>
    <lineage>
        <taxon>Bacteria</taxon>
        <taxon>Pseudomonadati</taxon>
        <taxon>Pseudomonadota</taxon>
        <taxon>Hydrogenophilia</taxon>
        <taxon>Hydrogenophilia incertae sedis</taxon>
        <taxon>Pelomicrobium</taxon>
    </lineage>
</organism>
<feature type="transmembrane region" description="Helical" evidence="1">
    <location>
        <begin position="93"/>
        <end position="115"/>
    </location>
</feature>
<dbReference type="EMBL" id="VPFL01000003">
    <property type="protein sequence ID" value="TXF13183.1"/>
    <property type="molecule type" value="Genomic_DNA"/>
</dbReference>
<feature type="transmembrane region" description="Helical" evidence="1">
    <location>
        <begin position="62"/>
        <end position="81"/>
    </location>
</feature>
<dbReference type="RefSeq" id="WP_147798825.1">
    <property type="nucleotide sequence ID" value="NZ_VPFL01000003.1"/>
</dbReference>
<keyword evidence="1" id="KW-0472">Membrane</keyword>